<dbReference type="Proteomes" id="UP000530928">
    <property type="component" value="Unassembled WGS sequence"/>
</dbReference>
<sequence>MIGALWKVGDEHAALVACEAYADVAALADDPARVLMDVQRSLRDRYSGSPLLWEGSVHVGA</sequence>
<name>A0A7W0CUL8_9ACTN</name>
<dbReference type="AlphaFoldDB" id="A0A7W0CUL8"/>
<gene>
    <name evidence="1" type="ORF">HNR30_009045</name>
</gene>
<dbReference type="RefSeq" id="WP_181616335.1">
    <property type="nucleotide sequence ID" value="NZ_BAABAM010000014.1"/>
</dbReference>
<evidence type="ECO:0000313" key="2">
    <source>
        <dbReference type="Proteomes" id="UP000530928"/>
    </source>
</evidence>
<protein>
    <submittedName>
        <fullName evidence="1">CHAT domain-containing protein</fullName>
    </submittedName>
</protein>
<keyword evidence="2" id="KW-1185">Reference proteome</keyword>
<accession>A0A7W0CUL8</accession>
<comment type="caution">
    <text evidence="1">The sequence shown here is derived from an EMBL/GenBank/DDBJ whole genome shotgun (WGS) entry which is preliminary data.</text>
</comment>
<evidence type="ECO:0000313" key="1">
    <source>
        <dbReference type="EMBL" id="MBA2897643.1"/>
    </source>
</evidence>
<proteinExistence type="predicted"/>
<organism evidence="1 2">
    <name type="scientific">Nonomuraea soli</name>
    <dbReference type="NCBI Taxonomy" id="1032476"/>
    <lineage>
        <taxon>Bacteria</taxon>
        <taxon>Bacillati</taxon>
        <taxon>Actinomycetota</taxon>
        <taxon>Actinomycetes</taxon>
        <taxon>Streptosporangiales</taxon>
        <taxon>Streptosporangiaceae</taxon>
        <taxon>Nonomuraea</taxon>
    </lineage>
</organism>
<reference evidence="1 2" key="1">
    <citation type="submission" date="2020-07" db="EMBL/GenBank/DDBJ databases">
        <title>Genomic Encyclopedia of Type Strains, Phase IV (KMG-IV): sequencing the most valuable type-strain genomes for metagenomic binning, comparative biology and taxonomic classification.</title>
        <authorList>
            <person name="Goeker M."/>
        </authorList>
    </citation>
    <scope>NUCLEOTIDE SEQUENCE [LARGE SCALE GENOMIC DNA]</scope>
    <source>
        <strain evidence="1 2">DSM 45533</strain>
    </source>
</reference>
<dbReference type="EMBL" id="JACDUR010000012">
    <property type="protein sequence ID" value="MBA2897643.1"/>
    <property type="molecule type" value="Genomic_DNA"/>
</dbReference>